<dbReference type="SUPFAM" id="SSF49303">
    <property type="entry name" value="beta-Galactosidase/glucuronidase domain"/>
    <property type="match status" value="1"/>
</dbReference>
<reference evidence="2" key="1">
    <citation type="submission" date="2019-03" db="EMBL/GenBank/DDBJ databases">
        <title>Single cell metagenomics reveals metabolic interactions within the superorganism composed of flagellate Streblomastix strix and complex community of Bacteroidetes bacteria on its surface.</title>
        <authorList>
            <person name="Treitli S.C."/>
            <person name="Kolisko M."/>
            <person name="Husnik F."/>
            <person name="Keeling P."/>
            <person name="Hampl V."/>
        </authorList>
    </citation>
    <scope>NUCLEOTIDE SEQUENCE</scope>
    <source>
        <strain evidence="2">STM</strain>
    </source>
</reference>
<keyword evidence="2" id="KW-0326">Glycosidase</keyword>
<gene>
    <name evidence="2" type="ORF">EZS27_033254</name>
</gene>
<name>A0A5J4Q3Y6_9ZZZZ</name>
<protein>
    <submittedName>
        <fullName evidence="2">Exo-beta-D-glucosaminidase</fullName>
        <ecNumber evidence="2">3.2.1.165</ecNumber>
    </submittedName>
</protein>
<dbReference type="PANTHER" id="PTHR43536:SF1">
    <property type="entry name" value="MANNOSYLGLYCOPROTEIN ENDO-BETA-MANNOSIDASE"/>
    <property type="match status" value="1"/>
</dbReference>
<evidence type="ECO:0000259" key="1">
    <source>
        <dbReference type="Pfam" id="PF18368"/>
    </source>
</evidence>
<comment type="caution">
    <text evidence="2">The sequence shown here is derived from an EMBL/GenBank/DDBJ whole genome shotgun (WGS) entry which is preliminary data.</text>
</comment>
<sequence>MNLTAKTDTHKSGGEWLLTTTLKNETATPAIMIRLKVNGSKSSERILPVFYSDNYFFLMPGEEKTITMKLQNVDTRGEKPVVDISGFNL</sequence>
<dbReference type="InterPro" id="IPR013783">
    <property type="entry name" value="Ig-like_fold"/>
</dbReference>
<dbReference type="InterPro" id="IPR043534">
    <property type="entry name" value="EBDG/EBM"/>
</dbReference>
<dbReference type="InterPro" id="IPR041351">
    <property type="entry name" value="Ig_GlcNase"/>
</dbReference>
<dbReference type="AlphaFoldDB" id="A0A5J4Q3Y6"/>
<dbReference type="EMBL" id="SNRY01004882">
    <property type="protein sequence ID" value="KAA6316435.1"/>
    <property type="molecule type" value="Genomic_DNA"/>
</dbReference>
<dbReference type="EC" id="3.2.1.165" evidence="2"/>
<dbReference type="Gene3D" id="2.60.40.10">
    <property type="entry name" value="Immunoglobulins"/>
    <property type="match status" value="1"/>
</dbReference>
<accession>A0A5J4Q3Y6</accession>
<dbReference type="PANTHER" id="PTHR43536">
    <property type="entry name" value="MANNOSYLGLYCOPROTEIN ENDO-BETA-MANNOSIDASE"/>
    <property type="match status" value="1"/>
</dbReference>
<proteinExistence type="predicted"/>
<dbReference type="InterPro" id="IPR036156">
    <property type="entry name" value="Beta-gal/glucu_dom_sf"/>
</dbReference>
<organism evidence="2">
    <name type="scientific">termite gut metagenome</name>
    <dbReference type="NCBI Taxonomy" id="433724"/>
    <lineage>
        <taxon>unclassified sequences</taxon>
        <taxon>metagenomes</taxon>
        <taxon>organismal metagenomes</taxon>
    </lineage>
</organism>
<dbReference type="Pfam" id="PF18368">
    <property type="entry name" value="Ig_GlcNase"/>
    <property type="match status" value="1"/>
</dbReference>
<dbReference type="GO" id="GO:0052761">
    <property type="term" value="F:exo-1,4-beta-D-glucosaminidase activity"/>
    <property type="evidence" value="ECO:0007669"/>
    <property type="project" value="UniProtKB-EC"/>
</dbReference>
<feature type="domain" description="Exo-beta-D-glucosaminidase Ig-fold" evidence="1">
    <location>
        <begin position="11"/>
        <end position="89"/>
    </location>
</feature>
<keyword evidence="2" id="KW-0378">Hydrolase</keyword>
<evidence type="ECO:0000313" key="2">
    <source>
        <dbReference type="EMBL" id="KAA6316435.1"/>
    </source>
</evidence>